<keyword evidence="3" id="KW-1185">Reference proteome</keyword>
<dbReference type="SUPFAM" id="SSF48208">
    <property type="entry name" value="Six-hairpin glycosidases"/>
    <property type="match status" value="1"/>
</dbReference>
<dbReference type="PANTHER" id="PTHR33886:SF8">
    <property type="entry name" value="UNSATURATED RHAMNOGALACTURONAN HYDROLASE (EUROFUNG)"/>
    <property type="match status" value="1"/>
</dbReference>
<protein>
    <submittedName>
        <fullName evidence="2">Unsaturated rhamnogalacturonyl hydrolase</fullName>
        <ecNumber evidence="2">3.2.1.172</ecNumber>
    </submittedName>
</protein>
<keyword evidence="2" id="KW-0326">Glycosidase</keyword>
<evidence type="ECO:0000313" key="2">
    <source>
        <dbReference type="EMBL" id="MDQ0165440.1"/>
    </source>
</evidence>
<dbReference type="Pfam" id="PF07470">
    <property type="entry name" value="Glyco_hydro_88"/>
    <property type="match status" value="1"/>
</dbReference>
<keyword evidence="1 2" id="KW-0378">Hydrolase</keyword>
<comment type="caution">
    <text evidence="2">The sequence shown here is derived from an EMBL/GenBank/DDBJ whole genome shotgun (WGS) entry which is preliminary data.</text>
</comment>
<evidence type="ECO:0000313" key="3">
    <source>
        <dbReference type="Proteomes" id="UP001235840"/>
    </source>
</evidence>
<organism evidence="2 3">
    <name type="scientific">Caldalkalibacillus horti</name>
    <dbReference type="NCBI Taxonomy" id="77523"/>
    <lineage>
        <taxon>Bacteria</taxon>
        <taxon>Bacillati</taxon>
        <taxon>Bacillota</taxon>
        <taxon>Bacilli</taxon>
        <taxon>Bacillales</taxon>
        <taxon>Bacillaceae</taxon>
        <taxon>Caldalkalibacillus</taxon>
    </lineage>
</organism>
<name>A0ABT9VX18_9BACI</name>
<dbReference type="RefSeq" id="WP_307392542.1">
    <property type="nucleotide sequence ID" value="NZ_BAAADK010000045.1"/>
</dbReference>
<dbReference type="InterPro" id="IPR008928">
    <property type="entry name" value="6-hairpin_glycosidase_sf"/>
</dbReference>
<dbReference type="EMBL" id="JAUSTY010000004">
    <property type="protein sequence ID" value="MDQ0165440.1"/>
    <property type="molecule type" value="Genomic_DNA"/>
</dbReference>
<proteinExistence type="predicted"/>
<reference evidence="2 3" key="1">
    <citation type="submission" date="2023-07" db="EMBL/GenBank/DDBJ databases">
        <title>Genomic Encyclopedia of Type Strains, Phase IV (KMG-IV): sequencing the most valuable type-strain genomes for metagenomic binning, comparative biology and taxonomic classification.</title>
        <authorList>
            <person name="Goeker M."/>
        </authorList>
    </citation>
    <scope>NUCLEOTIDE SEQUENCE [LARGE SCALE GENOMIC DNA]</scope>
    <source>
        <strain evidence="2 3">DSM 12751</strain>
    </source>
</reference>
<dbReference type="GO" id="GO:0102211">
    <property type="term" value="F:unsaturated rhamnogalacturonyl hydrolase activity"/>
    <property type="evidence" value="ECO:0007669"/>
    <property type="project" value="UniProtKB-EC"/>
</dbReference>
<dbReference type="PANTHER" id="PTHR33886">
    <property type="entry name" value="UNSATURATED RHAMNOGALACTURONAN HYDROLASE (EUROFUNG)"/>
    <property type="match status" value="1"/>
</dbReference>
<dbReference type="Gene3D" id="1.50.10.10">
    <property type="match status" value="1"/>
</dbReference>
<dbReference type="Proteomes" id="UP001235840">
    <property type="component" value="Unassembled WGS sequence"/>
</dbReference>
<dbReference type="InterPro" id="IPR010905">
    <property type="entry name" value="Glyco_hydro_88"/>
</dbReference>
<accession>A0ABT9VX18</accession>
<dbReference type="InterPro" id="IPR012341">
    <property type="entry name" value="6hp_glycosidase-like_sf"/>
</dbReference>
<evidence type="ECO:0000256" key="1">
    <source>
        <dbReference type="ARBA" id="ARBA00022801"/>
    </source>
</evidence>
<sequence length="372" mass="42982">MNHGKGESVQTITPLMWAEKAGQSLMNTYEPHMLPPQESWHYHQGVFLYGLYRLWEHGGKDEYFQYLKKYVDYLVDENGNFYFRRDELDAIQAGLLLFPLYKNTWDQRYLVATKKLRNLLNTINKTSEGGFWHKDKYPYQMWLDGLYMAGPFAVKYGQLFNEPELVELVMLQEALMRKNTKDEATGLYYHAWDERGETPWSNPDNHCSPEFWGRSVGWYGMALVDILEDLPVSHPKRNELITVVQELVESLVGYQDGQSGLWYQIVDKGDRSDNWLETSASSLFLYTIAKGINLGIVDKSYAEYVEKGFEGTIRDKVDLSAEGQLSLNDICIGTSAGEYAYYVEREKSSNDLHGVGAFIMACVEIEKMKYLI</sequence>
<dbReference type="InterPro" id="IPR052043">
    <property type="entry name" value="PolySaccharide_Degr_Enz"/>
</dbReference>
<gene>
    <name evidence="2" type="ORF">J2S11_001340</name>
</gene>
<dbReference type="EC" id="3.2.1.172" evidence="2"/>